<evidence type="ECO:0000256" key="2">
    <source>
        <dbReference type="SAM" id="SignalP"/>
    </source>
</evidence>
<dbReference type="GO" id="GO:0006878">
    <property type="term" value="P:intracellular copper ion homeostasis"/>
    <property type="evidence" value="ECO:0007669"/>
    <property type="project" value="InterPro"/>
</dbReference>
<dbReference type="eggNOG" id="COG3667">
    <property type="taxonomic scope" value="Bacteria"/>
</dbReference>
<evidence type="ECO:0000313" key="3">
    <source>
        <dbReference type="EMBL" id="EYC51345.1"/>
    </source>
</evidence>
<dbReference type="GO" id="GO:0009279">
    <property type="term" value="C:cell outer membrane"/>
    <property type="evidence" value="ECO:0007669"/>
    <property type="project" value="InterPro"/>
</dbReference>
<feature type="region of interest" description="Disordered" evidence="1">
    <location>
        <begin position="39"/>
        <end position="65"/>
    </location>
</feature>
<sequence>MNQFRSLSPLAPAALLLALLGSPLAMAQSSTAMQGMDHGAMQMQGGSAPADARDPHAYAGGTTLSSGPYALGSERSLFMGDEHSHGLFLADRLEAVRDSDSGTTTGAYEFLARWGRDHNRLVLKAEGEVADGQLEASSTEVLWSHAVAPYWDAQLGLRHDTAEGGRSRNWLALGIDGLAPYWFEVGVTAYLGEGGRTALGLSVEQDLLLTQRLVLQPRLEAQAHGRRDAANGIGQGLSDGTVGLRLRYEFSRQFAPYLGVEWAGHFGETADLRRAADEPVRETRAVAGLRFWF</sequence>
<dbReference type="Proteomes" id="UP000023268">
    <property type="component" value="Unassembled WGS sequence"/>
</dbReference>
<reference evidence="3 4" key="1">
    <citation type="submission" date="2014-02" db="EMBL/GenBank/DDBJ databases">
        <title>Draft Genome of Hylemonella gracilis isolated from the Niagara River.</title>
        <authorList>
            <person name="Pawlowski D.R."/>
            <person name="Koudelka G.B."/>
        </authorList>
    </citation>
    <scope>NUCLEOTIDE SEQUENCE [LARGE SCALE GENOMIC DNA]</scope>
    <source>
        <strain evidence="3 4">Niagara R</strain>
    </source>
</reference>
<accession>A0A016XHF7</accession>
<feature type="signal peptide" evidence="2">
    <location>
        <begin position="1"/>
        <end position="27"/>
    </location>
</feature>
<dbReference type="STRING" id="1458275.AZ34_09785"/>
<dbReference type="RefSeq" id="WP_231495501.1">
    <property type="nucleotide sequence ID" value="NZ_JEMG01000001.1"/>
</dbReference>
<dbReference type="GO" id="GO:0005507">
    <property type="term" value="F:copper ion binding"/>
    <property type="evidence" value="ECO:0007669"/>
    <property type="project" value="InterPro"/>
</dbReference>
<dbReference type="AlphaFoldDB" id="A0A016XHF7"/>
<dbReference type="InterPro" id="IPR007939">
    <property type="entry name" value="Cu-R_B_prcur"/>
</dbReference>
<comment type="caution">
    <text evidence="3">The sequence shown here is derived from an EMBL/GenBank/DDBJ whole genome shotgun (WGS) entry which is preliminary data.</text>
</comment>
<dbReference type="Pfam" id="PF05275">
    <property type="entry name" value="CopB"/>
    <property type="match status" value="1"/>
</dbReference>
<evidence type="ECO:0000313" key="4">
    <source>
        <dbReference type="Proteomes" id="UP000023268"/>
    </source>
</evidence>
<keyword evidence="2" id="KW-0732">Signal</keyword>
<feature type="chain" id="PRO_5001495327" evidence="2">
    <location>
        <begin position="28"/>
        <end position="293"/>
    </location>
</feature>
<proteinExistence type="predicted"/>
<evidence type="ECO:0000256" key="1">
    <source>
        <dbReference type="SAM" id="MobiDB-lite"/>
    </source>
</evidence>
<protein>
    <submittedName>
        <fullName evidence="3">Copper resistance protein CopB</fullName>
    </submittedName>
</protein>
<dbReference type="EMBL" id="JEMG01000001">
    <property type="protein sequence ID" value="EYC51345.1"/>
    <property type="molecule type" value="Genomic_DNA"/>
</dbReference>
<gene>
    <name evidence="3" type="ORF">AZ34_09785</name>
</gene>
<name>A0A016XHF7_9BURK</name>
<organism evidence="3 4">
    <name type="scientific">Hylemonella gracilis str. Niagara R</name>
    <dbReference type="NCBI Taxonomy" id="1458275"/>
    <lineage>
        <taxon>Bacteria</taxon>
        <taxon>Pseudomonadati</taxon>
        <taxon>Pseudomonadota</taxon>
        <taxon>Betaproteobacteria</taxon>
        <taxon>Burkholderiales</taxon>
        <taxon>Comamonadaceae</taxon>
        <taxon>Hylemonella</taxon>
    </lineage>
</organism>